<evidence type="ECO:0000313" key="1">
    <source>
        <dbReference type="EMBL" id="KAJ9658814.1"/>
    </source>
</evidence>
<proteinExistence type="predicted"/>
<gene>
    <name evidence="1" type="ORF">H2201_007595</name>
</gene>
<name>A0ABQ9NJ62_9PEZI</name>
<reference evidence="1" key="1">
    <citation type="submission" date="2022-10" db="EMBL/GenBank/DDBJ databases">
        <title>Culturing micro-colonial fungi from biological soil crusts in the Mojave desert and describing Neophaeococcomyces mojavensis, and introducing the new genera and species Taxawa tesnikishii.</title>
        <authorList>
            <person name="Kurbessoian T."/>
            <person name="Stajich J.E."/>
        </authorList>
    </citation>
    <scope>NUCLEOTIDE SEQUENCE</scope>
    <source>
        <strain evidence="1">TK_1</strain>
    </source>
</reference>
<dbReference type="EMBL" id="JAPDRL010000082">
    <property type="protein sequence ID" value="KAJ9658814.1"/>
    <property type="molecule type" value="Genomic_DNA"/>
</dbReference>
<evidence type="ECO:0000313" key="2">
    <source>
        <dbReference type="Proteomes" id="UP001172684"/>
    </source>
</evidence>
<comment type="caution">
    <text evidence="1">The sequence shown here is derived from an EMBL/GenBank/DDBJ whole genome shotgun (WGS) entry which is preliminary data.</text>
</comment>
<dbReference type="Proteomes" id="UP001172684">
    <property type="component" value="Unassembled WGS sequence"/>
</dbReference>
<keyword evidence="2" id="KW-1185">Reference proteome</keyword>
<sequence>MALAPRPSLPGRNRLTIRLLYTSLTRAMTLTLHISHQIRRYSQRVPQDPKYRLKAYAVMGYCVAAFTLPFVPPLLETRRSRADGSYLTKYAWTD</sequence>
<protein>
    <submittedName>
        <fullName evidence="1">Uncharacterized protein</fullName>
    </submittedName>
</protein>
<organism evidence="1 2">
    <name type="scientific">Coniosporium apollinis</name>
    <dbReference type="NCBI Taxonomy" id="61459"/>
    <lineage>
        <taxon>Eukaryota</taxon>
        <taxon>Fungi</taxon>
        <taxon>Dikarya</taxon>
        <taxon>Ascomycota</taxon>
        <taxon>Pezizomycotina</taxon>
        <taxon>Dothideomycetes</taxon>
        <taxon>Dothideomycetes incertae sedis</taxon>
        <taxon>Coniosporium</taxon>
    </lineage>
</organism>
<accession>A0ABQ9NJ62</accession>